<reference evidence="2 3" key="1">
    <citation type="journal article" date="2013" name="Genome Announc.">
        <title>Draft Genome Sequence of Cesiribacter andamanensis Strain AMV16T, Isolated from a Soil Sample from a Mud Volcano in the Andaman Islands, India.</title>
        <authorList>
            <person name="Shivaji S."/>
            <person name="Ara S."/>
            <person name="Begum Z."/>
            <person name="Srinivas T.N."/>
            <person name="Singh A."/>
            <person name="Kumar Pinnaka A."/>
        </authorList>
    </citation>
    <scope>NUCLEOTIDE SEQUENCE [LARGE SCALE GENOMIC DNA]</scope>
    <source>
        <strain evidence="2 3">AMV16</strain>
    </source>
</reference>
<comment type="caution">
    <text evidence="2">The sequence shown here is derived from an EMBL/GenBank/DDBJ whole genome shotgun (WGS) entry which is preliminary data.</text>
</comment>
<dbReference type="PANTHER" id="PTHR41533:SF2">
    <property type="entry name" value="BLR7131 PROTEIN"/>
    <property type="match status" value="1"/>
</dbReference>
<dbReference type="InterPro" id="IPR045380">
    <property type="entry name" value="LD_TPept_scaffold_dom"/>
</dbReference>
<dbReference type="PANTHER" id="PTHR41533">
    <property type="entry name" value="L,D-TRANSPEPTIDASE HI_1667-RELATED"/>
    <property type="match status" value="1"/>
</dbReference>
<evidence type="ECO:0000259" key="1">
    <source>
        <dbReference type="Pfam" id="PF20142"/>
    </source>
</evidence>
<dbReference type="OrthoDB" id="9778545at2"/>
<dbReference type="RefSeq" id="WP_009197552.1">
    <property type="nucleotide sequence ID" value="NZ_AODQ01000205.1"/>
</dbReference>
<dbReference type="eggNOG" id="COG2989">
    <property type="taxonomic scope" value="Bacteria"/>
</dbReference>
<keyword evidence="3" id="KW-1185">Reference proteome</keyword>
<dbReference type="Proteomes" id="UP000011910">
    <property type="component" value="Unassembled WGS sequence"/>
</dbReference>
<name>M7NFW5_9BACT</name>
<dbReference type="STRING" id="1279009.ADICEAN_04177"/>
<sequence length="320" mass="36109">MPKYIPDRATAANWQRHLVLTGVLWFSLLSALAQQGSMPMSLGNYPQLGSQAGLQRLVSSRQQATLVHFYARREYRLAWFGRWGLRSPADSLLLLIGQSTDQGLLPAHYHQERLQTLFALISQHQATALQVEEADYLLSDAFFTLALHLQKGRFVPHTGVPARQLLPADEPLAALLEIGLHENNLRQQLLELEPQHAQYRLLKAALEQRLKRYRKLQQPGPRPPAAEVLALEQEMRLLAVNLERWRWEARSFPYTYLLVNLPAYKLQVLEGDMPVFSSRVTLANPPPPARCWKAASIAFSSIPTGRCPVALPVRGNARPG</sequence>
<organism evidence="2 3">
    <name type="scientific">Cesiribacter andamanensis AMV16</name>
    <dbReference type="NCBI Taxonomy" id="1279009"/>
    <lineage>
        <taxon>Bacteria</taxon>
        <taxon>Pseudomonadati</taxon>
        <taxon>Bacteroidota</taxon>
        <taxon>Cytophagia</taxon>
        <taxon>Cytophagales</taxon>
        <taxon>Cesiribacteraceae</taxon>
        <taxon>Cesiribacter</taxon>
    </lineage>
</organism>
<evidence type="ECO:0000313" key="2">
    <source>
        <dbReference type="EMBL" id="EMR00705.1"/>
    </source>
</evidence>
<dbReference type="Pfam" id="PF20142">
    <property type="entry name" value="Scaffold"/>
    <property type="match status" value="1"/>
</dbReference>
<gene>
    <name evidence="2" type="ORF">ADICEAN_04177</name>
</gene>
<protein>
    <recommendedName>
        <fullName evidence="1">L,D-transpeptidase scaffold domain-containing protein</fullName>
    </recommendedName>
</protein>
<proteinExistence type="predicted"/>
<accession>M7NFW5</accession>
<evidence type="ECO:0000313" key="3">
    <source>
        <dbReference type="Proteomes" id="UP000011910"/>
    </source>
</evidence>
<dbReference type="InterPro" id="IPR052905">
    <property type="entry name" value="LD-transpeptidase_YkuD-like"/>
</dbReference>
<dbReference type="AlphaFoldDB" id="M7NFW5"/>
<feature type="domain" description="L,D-transpeptidase scaffold" evidence="1">
    <location>
        <begin position="65"/>
        <end position="206"/>
    </location>
</feature>
<dbReference type="EMBL" id="AODQ01000205">
    <property type="protein sequence ID" value="EMR00705.1"/>
    <property type="molecule type" value="Genomic_DNA"/>
</dbReference>